<feature type="transmembrane region" description="Helical" evidence="6">
    <location>
        <begin position="599"/>
        <end position="617"/>
    </location>
</feature>
<accession>A0AAD3YCH7</accession>
<dbReference type="Proteomes" id="UP001222932">
    <property type="component" value="Unassembled WGS sequence"/>
</dbReference>
<keyword evidence="4 6" id="KW-0472">Membrane</keyword>
<feature type="region of interest" description="Disordered" evidence="5">
    <location>
        <begin position="1"/>
        <end position="22"/>
    </location>
</feature>
<gene>
    <name evidence="7" type="ORF">CspeluHIS016_0306990</name>
</gene>
<feature type="transmembrane region" description="Helical" evidence="6">
    <location>
        <begin position="690"/>
        <end position="713"/>
    </location>
</feature>
<protein>
    <recommendedName>
        <fullName evidence="9">MFS general substrate transporter</fullName>
    </recommendedName>
</protein>
<feature type="compositionally biased region" description="Polar residues" evidence="5">
    <location>
        <begin position="1"/>
        <end position="19"/>
    </location>
</feature>
<feature type="region of interest" description="Disordered" evidence="5">
    <location>
        <begin position="558"/>
        <end position="590"/>
    </location>
</feature>
<dbReference type="PANTHER" id="PTHR23507:SF1">
    <property type="entry name" value="FI18259P1-RELATED"/>
    <property type="match status" value="1"/>
</dbReference>
<dbReference type="Gene3D" id="1.20.1250.20">
    <property type="entry name" value="MFS general substrate transporter like domains"/>
    <property type="match status" value="1"/>
</dbReference>
<evidence type="ECO:0000313" key="8">
    <source>
        <dbReference type="Proteomes" id="UP001222932"/>
    </source>
</evidence>
<feature type="transmembrane region" description="Helical" evidence="6">
    <location>
        <begin position="623"/>
        <end position="648"/>
    </location>
</feature>
<evidence type="ECO:0000256" key="3">
    <source>
        <dbReference type="ARBA" id="ARBA00022989"/>
    </source>
</evidence>
<dbReference type="Pfam" id="PF07690">
    <property type="entry name" value="MFS_1"/>
    <property type="match status" value="1"/>
</dbReference>
<feature type="transmembrane region" description="Helical" evidence="6">
    <location>
        <begin position="88"/>
        <end position="108"/>
    </location>
</feature>
<feature type="transmembrane region" description="Helical" evidence="6">
    <location>
        <begin position="260"/>
        <end position="280"/>
    </location>
</feature>
<dbReference type="SUPFAM" id="SSF103473">
    <property type="entry name" value="MFS general substrate transporter"/>
    <property type="match status" value="1"/>
</dbReference>
<organism evidence="7 8">
    <name type="scientific">Cutaneotrichosporon spelunceum</name>
    <dbReference type="NCBI Taxonomy" id="1672016"/>
    <lineage>
        <taxon>Eukaryota</taxon>
        <taxon>Fungi</taxon>
        <taxon>Dikarya</taxon>
        <taxon>Basidiomycota</taxon>
        <taxon>Agaricomycotina</taxon>
        <taxon>Tremellomycetes</taxon>
        <taxon>Trichosporonales</taxon>
        <taxon>Trichosporonaceae</taxon>
        <taxon>Cutaneotrichosporon</taxon>
    </lineage>
</organism>
<evidence type="ECO:0000256" key="2">
    <source>
        <dbReference type="ARBA" id="ARBA00022692"/>
    </source>
</evidence>
<feature type="transmembrane region" description="Helical" evidence="6">
    <location>
        <begin position="292"/>
        <end position="318"/>
    </location>
</feature>
<comment type="subcellular location">
    <subcellularLocation>
        <location evidence="1">Membrane</location>
        <topology evidence="1">Multi-pass membrane protein</topology>
    </subcellularLocation>
</comment>
<feature type="transmembrane region" description="Helical" evidence="6">
    <location>
        <begin position="480"/>
        <end position="500"/>
    </location>
</feature>
<sequence>MSTSSQPRPQQTTFVNSGSPLAPRLAGGLADCEVQYNAAETEDETAPPPYTPAEPNNGSGEPRGQSWDNVRDGSISRRPSWRRPSPRWVLPFVLGITLSIGITIPVRAELYLDLACLVHPPQTPASTSPVITSYMNLSDALDSTPLWPIDISAHAHGNWSVAQMMLEPVSETTLTPAERWFQWAQREILSYLDGRDGSIPSEPNQPNPYPEIDPAQCKRDAGVQQTSARLTQIIAVVAGLLSAITTGWWAAYSDRRGRRVVLAIVEVGLLINDLCMLVIASYPRLVVQTRLWILLLGPALDGLLGGFSTIAAAMHAYISDVTPEGSRATAFSRLGAAIMAGMAVGPILGSFIIKATGSLLFPFYISVSVHALWVVLIRFLLPESLSSESRAILKQRSKVAAAEAREREAAERAWEQDGDGDDEPRVSESSFSRIAGGVRGSRSARQTMGLARRIGRRALLPLRPLGIFWPQKGEDGHTDYNLLLVAILHFVIANLMGAVPAKANYTFWAFGWTPAQLGPYISYMAMCRLIVLLILLPLILRKVKPYFREPAFVHTPPSERTPLLADSNTDSNADSNANANESEPEVPVKPKRSARLDRWIVGVCLFLDMGGYLMMGANASDSVFLFLAGSTIATLGTPSAPVANSLALSFLPNKHDVGRLFGAMAVLHAIGTYLVAPIVFFSVYSATVATYAPTFFLVGAAFVVVAQVAVWLIRIPTQDAEERGRGRGVRLTHAAGHEA</sequence>
<evidence type="ECO:0000256" key="4">
    <source>
        <dbReference type="ARBA" id="ARBA00023136"/>
    </source>
</evidence>
<dbReference type="InterPro" id="IPR011701">
    <property type="entry name" value="MFS"/>
</dbReference>
<feature type="transmembrane region" description="Helical" evidence="6">
    <location>
        <begin position="230"/>
        <end position="251"/>
    </location>
</feature>
<evidence type="ECO:0000256" key="5">
    <source>
        <dbReference type="SAM" id="MobiDB-lite"/>
    </source>
</evidence>
<evidence type="ECO:0000256" key="1">
    <source>
        <dbReference type="ARBA" id="ARBA00004141"/>
    </source>
</evidence>
<dbReference type="EMBL" id="BTCM01000003">
    <property type="protein sequence ID" value="GMK56859.1"/>
    <property type="molecule type" value="Genomic_DNA"/>
</dbReference>
<evidence type="ECO:0000313" key="7">
    <source>
        <dbReference type="EMBL" id="GMK56859.1"/>
    </source>
</evidence>
<name>A0AAD3YCH7_9TREE</name>
<feature type="transmembrane region" description="Helical" evidence="6">
    <location>
        <begin position="660"/>
        <end position="684"/>
    </location>
</feature>
<feature type="transmembrane region" description="Helical" evidence="6">
    <location>
        <begin position="520"/>
        <end position="540"/>
    </location>
</feature>
<feature type="transmembrane region" description="Helical" evidence="6">
    <location>
        <begin position="359"/>
        <end position="381"/>
    </location>
</feature>
<feature type="compositionally biased region" description="Low complexity" evidence="5">
    <location>
        <begin position="565"/>
        <end position="580"/>
    </location>
</feature>
<proteinExistence type="predicted"/>
<feature type="region of interest" description="Disordered" evidence="5">
    <location>
        <begin position="410"/>
        <end position="444"/>
    </location>
</feature>
<reference evidence="7" key="2">
    <citation type="submission" date="2023-06" db="EMBL/GenBank/DDBJ databases">
        <authorList>
            <person name="Kobayashi Y."/>
            <person name="Kayamori A."/>
            <person name="Aoki K."/>
            <person name="Shiwa Y."/>
            <person name="Fujita N."/>
            <person name="Sugita T."/>
            <person name="Iwasaki W."/>
            <person name="Tanaka N."/>
            <person name="Takashima M."/>
        </authorList>
    </citation>
    <scope>NUCLEOTIDE SEQUENCE</scope>
    <source>
        <strain evidence="7">HIS016</strain>
    </source>
</reference>
<dbReference type="PANTHER" id="PTHR23507">
    <property type="entry name" value="ZGC:174356"/>
    <property type="match status" value="1"/>
</dbReference>
<dbReference type="InterPro" id="IPR036259">
    <property type="entry name" value="MFS_trans_sf"/>
</dbReference>
<dbReference type="GO" id="GO:0016020">
    <property type="term" value="C:membrane"/>
    <property type="evidence" value="ECO:0007669"/>
    <property type="project" value="UniProtKB-SubCell"/>
</dbReference>
<evidence type="ECO:0008006" key="9">
    <source>
        <dbReference type="Google" id="ProtNLM"/>
    </source>
</evidence>
<feature type="transmembrane region" description="Helical" evidence="6">
    <location>
        <begin position="330"/>
        <end position="353"/>
    </location>
</feature>
<dbReference type="GO" id="GO:0022857">
    <property type="term" value="F:transmembrane transporter activity"/>
    <property type="evidence" value="ECO:0007669"/>
    <property type="project" value="InterPro"/>
</dbReference>
<comment type="caution">
    <text evidence="7">The sequence shown here is derived from an EMBL/GenBank/DDBJ whole genome shotgun (WGS) entry which is preliminary data.</text>
</comment>
<reference evidence="7" key="1">
    <citation type="journal article" date="2023" name="BMC Genomics">
        <title>Chromosome-level genome assemblies of Cutaneotrichosporon spp. (Trichosporonales, Basidiomycota) reveal imbalanced evolution between nucleotide sequences and chromosome synteny.</title>
        <authorList>
            <person name="Kobayashi Y."/>
            <person name="Kayamori A."/>
            <person name="Aoki K."/>
            <person name="Shiwa Y."/>
            <person name="Matsutani M."/>
            <person name="Fujita N."/>
            <person name="Sugita T."/>
            <person name="Iwasaki W."/>
            <person name="Tanaka N."/>
            <person name="Takashima M."/>
        </authorList>
    </citation>
    <scope>NUCLEOTIDE SEQUENCE</scope>
    <source>
        <strain evidence="7">HIS016</strain>
    </source>
</reference>
<keyword evidence="8" id="KW-1185">Reference proteome</keyword>
<keyword evidence="2 6" id="KW-0812">Transmembrane</keyword>
<keyword evidence="3 6" id="KW-1133">Transmembrane helix</keyword>
<evidence type="ECO:0000256" key="6">
    <source>
        <dbReference type="SAM" id="Phobius"/>
    </source>
</evidence>
<feature type="region of interest" description="Disordered" evidence="5">
    <location>
        <begin position="35"/>
        <end position="82"/>
    </location>
</feature>
<dbReference type="AlphaFoldDB" id="A0AAD3YCH7"/>